<comment type="caution">
    <text evidence="2">The sequence shown here is derived from an EMBL/GenBank/DDBJ whole genome shotgun (WGS) entry which is preliminary data.</text>
</comment>
<accession>A0A2T8HM97</accession>
<evidence type="ECO:0000259" key="1">
    <source>
        <dbReference type="PROSITE" id="PS50846"/>
    </source>
</evidence>
<dbReference type="InterPro" id="IPR006121">
    <property type="entry name" value="HMA_dom"/>
</dbReference>
<keyword evidence="3" id="KW-1185">Reference proteome</keyword>
<evidence type="ECO:0000313" key="2">
    <source>
        <dbReference type="EMBL" id="PVH26555.1"/>
    </source>
</evidence>
<protein>
    <recommendedName>
        <fullName evidence="1">HMA domain-containing protein</fullName>
    </recommendedName>
</protein>
<name>A0A2T8HM97_9SPHI</name>
<dbReference type="OrthoDB" id="677920at2"/>
<dbReference type="Gene3D" id="3.30.70.100">
    <property type="match status" value="1"/>
</dbReference>
<proteinExistence type="predicted"/>
<dbReference type="CDD" id="cd00371">
    <property type="entry name" value="HMA"/>
    <property type="match status" value="1"/>
</dbReference>
<reference evidence="2 3" key="1">
    <citation type="submission" date="2018-04" db="EMBL/GenBank/DDBJ databases">
        <title>Sphingobacterium cortibacter sp. nov.</title>
        <authorList>
            <person name="Li Y."/>
        </authorList>
    </citation>
    <scope>NUCLEOTIDE SEQUENCE [LARGE SCALE GENOMIC DNA]</scope>
    <source>
        <strain evidence="2 3">2c-3</strain>
    </source>
</reference>
<dbReference type="AlphaFoldDB" id="A0A2T8HM97"/>
<feature type="domain" description="HMA" evidence="1">
    <location>
        <begin position="3"/>
        <end position="69"/>
    </location>
</feature>
<dbReference type="InterPro" id="IPR036163">
    <property type="entry name" value="HMA_dom_sf"/>
</dbReference>
<dbReference type="PROSITE" id="PS50846">
    <property type="entry name" value="HMA_2"/>
    <property type="match status" value="1"/>
</dbReference>
<sequence>MENNVLRFKTSINCGSCIKAVTPFLEDVLGIQQWEVDTNNPDKILTVQSAGATADEVLSAVQKAGFTATAL</sequence>
<dbReference type="EMBL" id="QDKG01000001">
    <property type="protein sequence ID" value="PVH26555.1"/>
    <property type="molecule type" value="Genomic_DNA"/>
</dbReference>
<dbReference type="RefSeq" id="WP_116774415.1">
    <property type="nucleotide sequence ID" value="NZ_QDKG01000001.1"/>
</dbReference>
<evidence type="ECO:0000313" key="3">
    <source>
        <dbReference type="Proteomes" id="UP000245627"/>
    </source>
</evidence>
<gene>
    <name evidence="2" type="ORF">DC487_02775</name>
</gene>
<dbReference type="Proteomes" id="UP000245627">
    <property type="component" value="Unassembled WGS sequence"/>
</dbReference>
<dbReference type="SUPFAM" id="SSF55008">
    <property type="entry name" value="HMA, heavy metal-associated domain"/>
    <property type="match status" value="1"/>
</dbReference>
<organism evidence="2 3">
    <name type="scientific">Sphingobacterium corticibacter</name>
    <dbReference type="NCBI Taxonomy" id="2171749"/>
    <lineage>
        <taxon>Bacteria</taxon>
        <taxon>Pseudomonadati</taxon>
        <taxon>Bacteroidota</taxon>
        <taxon>Sphingobacteriia</taxon>
        <taxon>Sphingobacteriales</taxon>
        <taxon>Sphingobacteriaceae</taxon>
        <taxon>Sphingobacterium</taxon>
    </lineage>
</organism>
<dbReference type="GO" id="GO:0046872">
    <property type="term" value="F:metal ion binding"/>
    <property type="evidence" value="ECO:0007669"/>
    <property type="project" value="InterPro"/>
</dbReference>